<gene>
    <name evidence="2" type="ORF">V1478_008640</name>
</gene>
<feature type="domain" description="DUF4817" evidence="1">
    <location>
        <begin position="19"/>
        <end position="57"/>
    </location>
</feature>
<dbReference type="InterPro" id="IPR032135">
    <property type="entry name" value="DUF4817"/>
</dbReference>
<evidence type="ECO:0000259" key="1">
    <source>
        <dbReference type="Pfam" id="PF16087"/>
    </source>
</evidence>
<organism evidence="2 3">
    <name type="scientific">Vespula squamosa</name>
    <name type="common">Southern yellow jacket</name>
    <name type="synonym">Wasp</name>
    <dbReference type="NCBI Taxonomy" id="30214"/>
    <lineage>
        <taxon>Eukaryota</taxon>
        <taxon>Metazoa</taxon>
        <taxon>Ecdysozoa</taxon>
        <taxon>Arthropoda</taxon>
        <taxon>Hexapoda</taxon>
        <taxon>Insecta</taxon>
        <taxon>Pterygota</taxon>
        <taxon>Neoptera</taxon>
        <taxon>Endopterygota</taxon>
        <taxon>Hymenoptera</taxon>
        <taxon>Apocrita</taxon>
        <taxon>Aculeata</taxon>
        <taxon>Vespoidea</taxon>
        <taxon>Vespidae</taxon>
        <taxon>Vespinae</taxon>
        <taxon>Vespula</taxon>
    </lineage>
</organism>
<dbReference type="AlphaFoldDB" id="A0ABD2AU33"/>
<accession>A0ABD2AU33</accession>
<dbReference type="EMBL" id="JAUDFV010000139">
    <property type="protein sequence ID" value="KAL2724127.1"/>
    <property type="molecule type" value="Genomic_DNA"/>
</dbReference>
<reference evidence="2 3" key="1">
    <citation type="journal article" date="2024" name="Ann. Entomol. Soc. Am.">
        <title>Genomic analyses of the southern and eastern yellowjacket wasps (Hymenoptera: Vespidae) reveal evolutionary signatures of social life.</title>
        <authorList>
            <person name="Catto M.A."/>
            <person name="Caine P.B."/>
            <person name="Orr S.E."/>
            <person name="Hunt B.G."/>
            <person name="Goodisman M.A.D."/>
        </authorList>
    </citation>
    <scope>NUCLEOTIDE SEQUENCE [LARGE SCALE GENOMIC DNA]</scope>
    <source>
        <strain evidence="2">233</strain>
        <tissue evidence="2">Head and thorax</tissue>
    </source>
</reference>
<keyword evidence="3" id="KW-1185">Reference proteome</keyword>
<proteinExistence type="predicted"/>
<dbReference type="PANTHER" id="PTHR47326">
    <property type="entry name" value="TRANSPOSABLE ELEMENT TC3 TRANSPOSASE-LIKE PROTEIN"/>
    <property type="match status" value="1"/>
</dbReference>
<dbReference type="Proteomes" id="UP001607302">
    <property type="component" value="Unassembled WGS sequence"/>
</dbReference>
<evidence type="ECO:0000313" key="2">
    <source>
        <dbReference type="EMBL" id="KAL2724127.1"/>
    </source>
</evidence>
<dbReference type="PANTHER" id="PTHR47326:SF1">
    <property type="entry name" value="HTH PSQ-TYPE DOMAIN-CONTAINING PROTEIN"/>
    <property type="match status" value="1"/>
</dbReference>
<evidence type="ECO:0000313" key="3">
    <source>
        <dbReference type="Proteomes" id="UP001607302"/>
    </source>
</evidence>
<dbReference type="Pfam" id="PF16087">
    <property type="entry name" value="DUF4817"/>
    <property type="match status" value="1"/>
</dbReference>
<comment type="caution">
    <text evidence="2">The sequence shown here is derived from an EMBL/GenBank/DDBJ whole genome shotgun (WGS) entry which is preliminary data.</text>
</comment>
<protein>
    <recommendedName>
        <fullName evidence="1">DUF4817 domain-containing protein</fullName>
    </recommendedName>
</protein>
<sequence>MNIVKLQDLGEFMTKRLALNERTKIVEFYFENNRSMITTQRAYRFNVKNVPAQMTIRVFSNRALFPIYHIFTNANVQRVEESVLEEPGTSTRRRLVNWNCHEHPCDVFQGTCSFYSHIRHNSFRIYSVVFFFSIRFQRLVKKEDDVLNRLIMSDEADFHLDGIINKDNCIFWGAVNPTAVHDYRLNSIKCAVWCGLTSDRVIDPIKFYLFILVEIDKSFREFCKSDTNRSITIGKIVLLKIRKKEYGIIKKKLDKYNMMLQIIKNVIKFRTFGVRNNKLNKIDNTRVKVPPGQYRFHETVEKQLIKINYRDMLSFMQPQSRFPFHGCYVRSTVGYPLTDAVETKWNRV</sequence>
<name>A0ABD2AU33_VESSQ</name>